<dbReference type="Proteomes" id="UP000248021">
    <property type="component" value="Unassembled WGS sequence"/>
</dbReference>
<evidence type="ECO:0000259" key="1">
    <source>
        <dbReference type="Pfam" id="PF04773"/>
    </source>
</evidence>
<dbReference type="RefSeq" id="WP_110378162.1">
    <property type="nucleotide sequence ID" value="NZ_JAHBRY010000001.1"/>
</dbReference>
<feature type="domain" description="FecR protein" evidence="1">
    <location>
        <begin position="64"/>
        <end position="140"/>
    </location>
</feature>
<dbReference type="EMBL" id="QJJK01000017">
    <property type="protein sequence ID" value="PXW52235.1"/>
    <property type="molecule type" value="Genomic_DNA"/>
</dbReference>
<dbReference type="AlphaFoldDB" id="A0A2V3TVQ8"/>
<evidence type="ECO:0000313" key="2">
    <source>
        <dbReference type="EMBL" id="PXW52235.1"/>
    </source>
</evidence>
<name>A0A2V3TVQ8_9HYPH</name>
<organism evidence="2 3">
    <name type="scientific">Chelatococcus asaccharovorans</name>
    <dbReference type="NCBI Taxonomy" id="28210"/>
    <lineage>
        <taxon>Bacteria</taxon>
        <taxon>Pseudomonadati</taxon>
        <taxon>Pseudomonadota</taxon>
        <taxon>Alphaproteobacteria</taxon>
        <taxon>Hyphomicrobiales</taxon>
        <taxon>Chelatococcaceae</taxon>
        <taxon>Chelatococcus</taxon>
    </lineage>
</organism>
<dbReference type="InterPro" id="IPR006860">
    <property type="entry name" value="FecR"/>
</dbReference>
<proteinExistence type="predicted"/>
<dbReference type="PANTHER" id="PTHR38731">
    <property type="entry name" value="LIPL45-RELATED LIPOPROTEIN-RELATED"/>
    <property type="match status" value="1"/>
</dbReference>
<comment type="caution">
    <text evidence="2">The sequence shown here is derived from an EMBL/GenBank/DDBJ whole genome shotgun (WGS) entry which is preliminary data.</text>
</comment>
<gene>
    <name evidence="2" type="ORF">C7450_11799</name>
</gene>
<evidence type="ECO:0000313" key="3">
    <source>
        <dbReference type="Proteomes" id="UP000248021"/>
    </source>
</evidence>
<dbReference type="OrthoDB" id="7994644at2"/>
<protein>
    <submittedName>
        <fullName evidence="2">FecR family protein</fullName>
    </submittedName>
</protein>
<reference evidence="2 3" key="1">
    <citation type="submission" date="2018-05" db="EMBL/GenBank/DDBJ databases">
        <title>Genomic Encyclopedia of Type Strains, Phase IV (KMG-IV): sequencing the most valuable type-strain genomes for metagenomic binning, comparative biology and taxonomic classification.</title>
        <authorList>
            <person name="Goeker M."/>
        </authorList>
    </citation>
    <scope>NUCLEOTIDE SEQUENCE [LARGE SCALE GENOMIC DNA]</scope>
    <source>
        <strain evidence="2 3">DSM 6462</strain>
    </source>
</reference>
<sequence>MITLRDSLPWQAARLTRVVGLVATSLVAGIGLMQSGTAQAQTAGCATSAGSAGQTVLRCRSVTIEVAQGASAGLVDDNGDGEPDAVEVSVGAVFVAYQRSGSRGRFQVQTPHAVASVRGTTWAVDVKPGQSDVFVRDGRVGVTRTEGGRGVVLSAGEGVDVVPGSAPLVVTRWGAPRVAALLTRFGR</sequence>
<dbReference type="Pfam" id="PF04773">
    <property type="entry name" value="FecR"/>
    <property type="match status" value="1"/>
</dbReference>
<dbReference type="Gene3D" id="2.60.120.1440">
    <property type="match status" value="1"/>
</dbReference>
<keyword evidence="3" id="KW-1185">Reference proteome</keyword>
<accession>A0A2V3TVQ8</accession>